<dbReference type="Pfam" id="PF01385">
    <property type="entry name" value="OrfB_IS605"/>
    <property type="match status" value="1"/>
</dbReference>
<dbReference type="InterPro" id="IPR001959">
    <property type="entry name" value="Transposase"/>
</dbReference>
<evidence type="ECO:0000256" key="2">
    <source>
        <dbReference type="ARBA" id="ARBA00022578"/>
    </source>
</evidence>
<dbReference type="InterPro" id="IPR010095">
    <property type="entry name" value="Cas12f1-like_TNB"/>
</dbReference>
<sequence length="402" mass="46162">MLVLEYKIKAKKLQYLAIEEAIKTTQFIRNKCLRYWMDAPPEAKIDRFALNKYSTELRNEFKFVANLNSMAVQSSAERAWLAISRFYDNCKKKVALKKGYPRFQHDNRSVEYKTSGWKINPIKRRITITDKKGIGELKLLGKWDIQIYPVKSIKRVRLVRRADGYYCQFCIDVEIKDIQPLTGNEIGLDVGLESFYTDSNGHQEFNPKFLRKVEKSVKHAQSRIYKKKKGSSGCKKARAIFARKHLRISRQRNEHAKRIARNVCKSNDLVAYENLQVRNLLRNHCLAKSISDASWYLFRQWIEYFAGKFGKLAVAVSPHYTSQKCSNCGAIVKKSLSTRTHVCSCGCSLHRDENAAINILNLARQARDGQSPSNANGLVASALSGESLIEQVTRKKLESPRL</sequence>
<feature type="domain" description="Probable transposase IS891/IS1136/IS1341" evidence="5">
    <location>
        <begin position="168"/>
        <end position="283"/>
    </location>
</feature>
<dbReference type="Proteomes" id="UP000658514">
    <property type="component" value="Unassembled WGS sequence"/>
</dbReference>
<protein>
    <submittedName>
        <fullName evidence="7">Transposase</fullName>
    </submittedName>
</protein>
<evidence type="ECO:0000313" key="7">
    <source>
        <dbReference type="EMBL" id="MBD2196786.1"/>
    </source>
</evidence>
<keyword evidence="2" id="KW-0815">Transposition</keyword>
<feature type="domain" description="Cas12f1-like TNB" evidence="6">
    <location>
        <begin position="295"/>
        <end position="359"/>
    </location>
</feature>
<evidence type="ECO:0000313" key="8">
    <source>
        <dbReference type="Proteomes" id="UP000658514"/>
    </source>
</evidence>
<name>A0ABR8AA24_9CYAN</name>
<keyword evidence="8" id="KW-1185">Reference proteome</keyword>
<gene>
    <name evidence="7" type="ORF">H6G24_14955</name>
</gene>
<evidence type="ECO:0000256" key="3">
    <source>
        <dbReference type="ARBA" id="ARBA00023125"/>
    </source>
</evidence>
<organism evidence="7 8">
    <name type="scientific">Calothrix parietina FACHB-288</name>
    <dbReference type="NCBI Taxonomy" id="2692896"/>
    <lineage>
        <taxon>Bacteria</taxon>
        <taxon>Bacillati</taxon>
        <taxon>Cyanobacteriota</taxon>
        <taxon>Cyanophyceae</taxon>
        <taxon>Nostocales</taxon>
        <taxon>Calotrichaceae</taxon>
        <taxon>Calothrix</taxon>
    </lineage>
</organism>
<keyword evidence="3" id="KW-0238">DNA-binding</keyword>
<dbReference type="RefSeq" id="WP_190542588.1">
    <property type="nucleotide sequence ID" value="NZ_CAWPNO010000053.1"/>
</dbReference>
<proteinExistence type="inferred from homology"/>
<dbReference type="EMBL" id="JACJQH010000021">
    <property type="protein sequence ID" value="MBD2196786.1"/>
    <property type="molecule type" value="Genomic_DNA"/>
</dbReference>
<dbReference type="Pfam" id="PF07282">
    <property type="entry name" value="Cas12f1-like_TNB"/>
    <property type="match status" value="1"/>
</dbReference>
<evidence type="ECO:0000256" key="4">
    <source>
        <dbReference type="ARBA" id="ARBA00023172"/>
    </source>
</evidence>
<comment type="similarity">
    <text evidence="1">In the C-terminal section; belongs to the transposase 35 family.</text>
</comment>
<accession>A0ABR8AA24</accession>
<evidence type="ECO:0000259" key="6">
    <source>
        <dbReference type="Pfam" id="PF07282"/>
    </source>
</evidence>
<comment type="caution">
    <text evidence="7">The sequence shown here is derived from an EMBL/GenBank/DDBJ whole genome shotgun (WGS) entry which is preliminary data.</text>
</comment>
<evidence type="ECO:0000259" key="5">
    <source>
        <dbReference type="Pfam" id="PF01385"/>
    </source>
</evidence>
<dbReference type="NCBIfam" id="NF040570">
    <property type="entry name" value="guided_TnpB"/>
    <property type="match status" value="1"/>
</dbReference>
<evidence type="ECO:0000256" key="1">
    <source>
        <dbReference type="ARBA" id="ARBA00008761"/>
    </source>
</evidence>
<keyword evidence="4" id="KW-0233">DNA recombination</keyword>
<reference evidence="7 8" key="1">
    <citation type="journal article" date="2020" name="ISME J.">
        <title>Comparative genomics reveals insights into cyanobacterial evolution and habitat adaptation.</title>
        <authorList>
            <person name="Chen M.Y."/>
            <person name="Teng W.K."/>
            <person name="Zhao L."/>
            <person name="Hu C.X."/>
            <person name="Zhou Y.K."/>
            <person name="Han B.P."/>
            <person name="Song L.R."/>
            <person name="Shu W.S."/>
        </authorList>
    </citation>
    <scope>NUCLEOTIDE SEQUENCE [LARGE SCALE GENOMIC DNA]</scope>
    <source>
        <strain evidence="7 8">FACHB-288</strain>
    </source>
</reference>